<dbReference type="EMBL" id="CP010802">
    <property type="protein sequence ID" value="ALC16123.1"/>
    <property type="molecule type" value="Genomic_DNA"/>
</dbReference>
<dbReference type="PANTHER" id="PTHR35809">
    <property type="entry name" value="ARCHAETIDYLSERINE DECARBOXYLASE PROENZYME-RELATED"/>
    <property type="match status" value="1"/>
</dbReference>
<gene>
    <name evidence="11" type="primary">psd</name>
    <name evidence="13" type="ORF">DSOUD_1342</name>
</gene>
<organism evidence="13 14">
    <name type="scientific">Desulfuromonas soudanensis</name>
    <dbReference type="NCBI Taxonomy" id="1603606"/>
    <lineage>
        <taxon>Bacteria</taxon>
        <taxon>Pseudomonadati</taxon>
        <taxon>Thermodesulfobacteriota</taxon>
        <taxon>Desulfuromonadia</taxon>
        <taxon>Desulfuromonadales</taxon>
        <taxon>Desulfuromonadaceae</taxon>
        <taxon>Desulfuromonas</taxon>
    </lineage>
</organism>
<evidence type="ECO:0000313" key="13">
    <source>
        <dbReference type="EMBL" id="ALC16123.1"/>
    </source>
</evidence>
<evidence type="ECO:0000256" key="3">
    <source>
        <dbReference type="ARBA" id="ARBA00022793"/>
    </source>
</evidence>
<evidence type="ECO:0000256" key="11">
    <source>
        <dbReference type="HAMAP-Rule" id="MF_00664"/>
    </source>
</evidence>
<name>A0A0M3QFI4_9BACT</name>
<proteinExistence type="inferred from homology"/>
<evidence type="ECO:0000256" key="5">
    <source>
        <dbReference type="ARBA" id="ARBA00023136"/>
    </source>
</evidence>
<feature type="active site" description="Schiff-base intermediate with substrate; via pyruvic acid" evidence="11">
    <location>
        <position position="183"/>
    </location>
</feature>
<keyword evidence="12" id="KW-0812">Transmembrane</keyword>
<keyword evidence="4 11" id="KW-0443">Lipid metabolism</keyword>
<protein>
    <recommendedName>
        <fullName evidence="11">Phosphatidylserine decarboxylase proenzyme</fullName>
        <ecNumber evidence="11">4.1.1.65</ecNumber>
    </recommendedName>
    <component>
        <recommendedName>
            <fullName evidence="11">Phosphatidylserine decarboxylase alpha chain</fullName>
        </recommendedName>
    </component>
    <component>
        <recommendedName>
            <fullName evidence="11">Phosphatidylserine decarboxylase beta chain</fullName>
        </recommendedName>
    </component>
</protein>
<comment type="subcellular location">
    <subcellularLocation>
        <location evidence="11">Cell membrane</location>
        <topology evidence="11">Peripheral membrane protein</topology>
    </subcellularLocation>
</comment>
<feature type="chain" id="PRO_5023290141" description="Phosphatidylserine decarboxylase alpha chain" evidence="11">
    <location>
        <begin position="183"/>
        <end position="214"/>
    </location>
</feature>
<comment type="catalytic activity">
    <reaction evidence="11">
        <text>a 1,2-diacyl-sn-glycero-3-phospho-L-serine + H(+) = a 1,2-diacyl-sn-glycero-3-phosphoethanolamine + CO2</text>
        <dbReference type="Rhea" id="RHEA:20828"/>
        <dbReference type="ChEBI" id="CHEBI:15378"/>
        <dbReference type="ChEBI" id="CHEBI:16526"/>
        <dbReference type="ChEBI" id="CHEBI:57262"/>
        <dbReference type="ChEBI" id="CHEBI:64612"/>
        <dbReference type="EC" id="4.1.1.65"/>
    </reaction>
</comment>
<dbReference type="InterPro" id="IPR003817">
    <property type="entry name" value="PS_Dcarbxylase"/>
</dbReference>
<evidence type="ECO:0000256" key="8">
    <source>
        <dbReference type="ARBA" id="ARBA00023239"/>
    </source>
</evidence>
<dbReference type="NCBIfam" id="NF003685">
    <property type="entry name" value="PRK05305.2-5"/>
    <property type="match status" value="1"/>
</dbReference>
<comment type="subunit">
    <text evidence="11">Heterodimer of a large membrane-associated beta subunit and a small pyruvoyl-containing alpha subunit.</text>
</comment>
<accession>A0A0M3QFI4</accession>
<evidence type="ECO:0000256" key="6">
    <source>
        <dbReference type="ARBA" id="ARBA00023145"/>
    </source>
</evidence>
<dbReference type="InterPro" id="IPR033175">
    <property type="entry name" value="PSD-A"/>
</dbReference>
<keyword evidence="7 11" id="KW-0594">Phospholipid biosynthesis</keyword>
<comment type="PTM">
    <text evidence="11">Is synthesized initially as an inactive proenzyme. Formation of the active enzyme involves a self-maturation process in which the active site pyruvoyl group is generated from an internal serine residue via an autocatalytic post-translational modification. Two non-identical subunits are generated from the proenzyme in this reaction, and the pyruvate is formed at the N-terminus of the alpha chain, which is derived from the carboxyl end of the proenzyme. The post-translation cleavage follows an unusual pathway, termed non-hydrolytic serinolysis, in which the side chain hydroxyl group of the serine supplies its oxygen atom to form the C-terminus of the beta chain, while the remainder of the serine residue undergoes an oxidative deamination to produce ammonia and the pyruvoyl prosthetic group on the alpha chain.</text>
</comment>
<feature type="transmembrane region" description="Helical" evidence="12">
    <location>
        <begin position="15"/>
        <end position="48"/>
    </location>
</feature>
<evidence type="ECO:0000256" key="12">
    <source>
        <dbReference type="SAM" id="Phobius"/>
    </source>
</evidence>
<dbReference type="PATRIC" id="fig|1603606.3.peg.1465"/>
<comment type="function">
    <text evidence="11">Catalyzes the formation of phosphatidylethanolamine (PtdEtn) from phosphatidylserine (PtdSer).</text>
</comment>
<keyword evidence="12" id="KW-1133">Transmembrane helix</keyword>
<feature type="chain" id="PRO_5023290142" description="Phosphatidylserine decarboxylase beta chain" evidence="11">
    <location>
        <begin position="1"/>
        <end position="182"/>
    </location>
</feature>
<sequence>MRNQNQPIATEGYPFIALFAFITLVFALLGWGFVTLVFLFLSLFTVYFFRNPERYPSEEEGAVLAPADGKVIFVGTVMEERFFKAEVTKVSIFMSVFNVHVNRAPASGKVIEMFYNKGEFFNAALDKASLQNEQAGIFMEVAGGQHLLFVQIAGLIARRIVTYPVVGDQLEKGMRYGLIRFGSRVDVYFPEGAEVLAKVGDRTVAGESILGYLK</sequence>
<feature type="site" description="Cleavage (non-hydrolytic); by autocatalysis" evidence="11">
    <location>
        <begin position="182"/>
        <end position="183"/>
    </location>
</feature>
<dbReference type="UniPathway" id="UPA00558">
    <property type="reaction ID" value="UER00616"/>
</dbReference>
<dbReference type="GO" id="GO:0004609">
    <property type="term" value="F:phosphatidylserine decarboxylase activity"/>
    <property type="evidence" value="ECO:0007669"/>
    <property type="project" value="UniProtKB-UniRule"/>
</dbReference>
<keyword evidence="9 11" id="KW-1208">Phospholipid metabolism</keyword>
<dbReference type="AlphaFoldDB" id="A0A0M3QFI4"/>
<dbReference type="KEGG" id="des:DSOUD_1342"/>
<keyword evidence="8 11" id="KW-0456">Lyase</keyword>
<dbReference type="STRING" id="1603606.DSOUD_1342"/>
<evidence type="ECO:0000256" key="1">
    <source>
        <dbReference type="ARBA" id="ARBA00022475"/>
    </source>
</evidence>
<comment type="similarity">
    <text evidence="11">Belongs to the phosphatidylserine decarboxylase family. PSD-A subfamily.</text>
</comment>
<dbReference type="PANTHER" id="PTHR35809:SF1">
    <property type="entry name" value="ARCHAETIDYLSERINE DECARBOXYLASE PROENZYME-RELATED"/>
    <property type="match status" value="1"/>
</dbReference>
<dbReference type="GO" id="GO:0006646">
    <property type="term" value="P:phosphatidylethanolamine biosynthetic process"/>
    <property type="evidence" value="ECO:0007669"/>
    <property type="project" value="UniProtKB-UniRule"/>
</dbReference>
<evidence type="ECO:0000256" key="2">
    <source>
        <dbReference type="ARBA" id="ARBA00022516"/>
    </source>
</evidence>
<keyword evidence="6 11" id="KW-0865">Zymogen</keyword>
<evidence type="ECO:0000256" key="7">
    <source>
        <dbReference type="ARBA" id="ARBA00023209"/>
    </source>
</evidence>
<keyword evidence="5 11" id="KW-0472">Membrane</keyword>
<dbReference type="Proteomes" id="UP000057158">
    <property type="component" value="Chromosome"/>
</dbReference>
<comment type="pathway">
    <text evidence="11">Phospholipid metabolism; phosphatidylethanolamine biosynthesis; phosphatidylethanolamine from CDP-diacylglycerol: step 2/2.</text>
</comment>
<dbReference type="NCBIfam" id="NF003678">
    <property type="entry name" value="PRK05305.1-2"/>
    <property type="match status" value="1"/>
</dbReference>
<evidence type="ECO:0000256" key="10">
    <source>
        <dbReference type="ARBA" id="ARBA00023317"/>
    </source>
</evidence>
<dbReference type="Pfam" id="PF02666">
    <property type="entry name" value="PS_Dcarbxylase"/>
    <property type="match status" value="1"/>
</dbReference>
<keyword evidence="3 11" id="KW-0210">Decarboxylase</keyword>
<dbReference type="OrthoDB" id="9790893at2"/>
<keyword evidence="1 11" id="KW-1003">Cell membrane</keyword>
<dbReference type="HAMAP" id="MF_00664">
    <property type="entry name" value="PS_decarb_PSD_A"/>
    <property type="match status" value="1"/>
</dbReference>
<evidence type="ECO:0000256" key="4">
    <source>
        <dbReference type="ARBA" id="ARBA00023098"/>
    </source>
</evidence>
<feature type="modified residue" description="Pyruvic acid (Ser); by autocatalysis" evidence="11">
    <location>
        <position position="183"/>
    </location>
</feature>
<evidence type="ECO:0000313" key="14">
    <source>
        <dbReference type="Proteomes" id="UP000057158"/>
    </source>
</evidence>
<evidence type="ECO:0000256" key="9">
    <source>
        <dbReference type="ARBA" id="ARBA00023264"/>
    </source>
</evidence>
<dbReference type="GO" id="GO:0005886">
    <property type="term" value="C:plasma membrane"/>
    <property type="evidence" value="ECO:0007669"/>
    <property type="project" value="UniProtKB-SubCell"/>
</dbReference>
<comment type="cofactor">
    <cofactor evidence="11">
        <name>pyruvate</name>
        <dbReference type="ChEBI" id="CHEBI:15361"/>
    </cofactor>
    <text evidence="11">Binds 1 pyruvoyl group covalently per subunit.</text>
</comment>
<dbReference type="RefSeq" id="WP_053550267.1">
    <property type="nucleotide sequence ID" value="NZ_CP010802.1"/>
</dbReference>
<keyword evidence="2 11" id="KW-0444">Lipid biosynthesis</keyword>
<keyword evidence="10 11" id="KW-0670">Pyruvate</keyword>
<reference evidence="13 14" key="1">
    <citation type="submission" date="2015-07" db="EMBL/GenBank/DDBJ databases">
        <title>Isolation and Genomic Characterization of a Novel Halophilic Metal-Reducing Deltaproteobacterium from the Deep Subsurface.</title>
        <authorList>
            <person name="Badalamenti J.P."/>
            <person name="Summers Z.M."/>
            <person name="Gralnick J.A."/>
            <person name="Bond D.R."/>
        </authorList>
    </citation>
    <scope>NUCLEOTIDE SEQUENCE [LARGE SCALE GENOMIC DNA]</scope>
    <source>
        <strain evidence="13 14">WTL</strain>
    </source>
</reference>
<keyword evidence="14" id="KW-1185">Reference proteome</keyword>
<dbReference type="EC" id="4.1.1.65" evidence="11"/>